<dbReference type="Gene3D" id="3.30.565.10">
    <property type="entry name" value="Histidine kinase-like ATPase, C-terminal domain"/>
    <property type="match status" value="1"/>
</dbReference>
<name>A0A380N023_9GAMM</name>
<evidence type="ECO:0000256" key="5">
    <source>
        <dbReference type="SAM" id="Phobius"/>
    </source>
</evidence>
<dbReference type="PANTHER" id="PTHR43395:SF10">
    <property type="entry name" value="CHEMOTAXIS PROTEIN CHEA"/>
    <property type="match status" value="1"/>
</dbReference>
<feature type="domain" description="HPt" evidence="7">
    <location>
        <begin position="395"/>
        <end position="509"/>
    </location>
</feature>
<gene>
    <name evidence="8" type="primary">cheA_3</name>
    <name evidence="8" type="ORF">NCTC13337_02687</name>
</gene>
<dbReference type="InterPro" id="IPR051315">
    <property type="entry name" value="Bact_Chemotaxis_CheA"/>
</dbReference>
<dbReference type="Proteomes" id="UP000254601">
    <property type="component" value="Unassembled WGS sequence"/>
</dbReference>
<dbReference type="InterPro" id="IPR004358">
    <property type="entry name" value="Sig_transdc_His_kin-like_C"/>
</dbReference>
<dbReference type="CDD" id="cd00088">
    <property type="entry name" value="HPT"/>
    <property type="match status" value="1"/>
</dbReference>
<keyword evidence="5" id="KW-0812">Transmembrane</keyword>
<protein>
    <recommendedName>
        <fullName evidence="2">histidine kinase</fullName>
        <ecNumber evidence="2">2.7.13.3</ecNumber>
    </recommendedName>
</protein>
<feature type="domain" description="Histidine kinase" evidence="6">
    <location>
        <begin position="581"/>
        <end position="716"/>
    </location>
</feature>
<keyword evidence="4" id="KW-0597">Phosphoprotein</keyword>
<evidence type="ECO:0000256" key="3">
    <source>
        <dbReference type="ARBA" id="ARBA00023012"/>
    </source>
</evidence>
<dbReference type="OrthoDB" id="9803176at2"/>
<keyword evidence="5" id="KW-1133">Transmembrane helix</keyword>
<dbReference type="Gene3D" id="1.20.120.160">
    <property type="entry name" value="HPT domain"/>
    <property type="match status" value="1"/>
</dbReference>
<evidence type="ECO:0000313" key="9">
    <source>
        <dbReference type="Proteomes" id="UP000254601"/>
    </source>
</evidence>
<dbReference type="PANTHER" id="PTHR43395">
    <property type="entry name" value="SENSOR HISTIDINE KINASE CHEA"/>
    <property type="match status" value="1"/>
</dbReference>
<comment type="catalytic activity">
    <reaction evidence="1">
        <text>ATP + protein L-histidine = ADP + protein N-phospho-L-histidine.</text>
        <dbReference type="EC" id="2.7.13.3"/>
    </reaction>
</comment>
<dbReference type="SUPFAM" id="SSF55874">
    <property type="entry name" value="ATPase domain of HSP90 chaperone/DNA topoisomerase II/histidine kinase"/>
    <property type="match status" value="1"/>
</dbReference>
<dbReference type="Gene3D" id="3.30.450.20">
    <property type="entry name" value="PAS domain"/>
    <property type="match status" value="1"/>
</dbReference>
<dbReference type="GO" id="GO:0000155">
    <property type="term" value="F:phosphorelay sensor kinase activity"/>
    <property type="evidence" value="ECO:0007669"/>
    <property type="project" value="UniProtKB-ARBA"/>
</dbReference>
<evidence type="ECO:0000256" key="2">
    <source>
        <dbReference type="ARBA" id="ARBA00012438"/>
    </source>
</evidence>
<feature type="modified residue" description="Phosphohistidine" evidence="4">
    <location>
        <position position="443"/>
    </location>
</feature>
<sequence>MDNRTGFLKRYRGLIASVTLFIMIIIGLLGLNTYSTREVARLQDQLLAASEMRSAIQTVTRDLYDMKLSWGEDPESPHIRTSLERLEAQTSLLAKFLNAFKNGGEVSLITDDDHDHEQKVDNIYLQSVENDPELKLTLSSLTTDWNQFEPLVKEYYKGARDIFATETPLDLAVNEAQISSARMYNDISHMANIFSANLEKNSNMLAWAQYIGIAVTMIYFLIFMFYFVRQLIRSDVKAEEARKETEEILDTVQEGLFLVGPDMRVGHQQSKKLLEILPGMKMQEQSLGEVLGKIISDRDVADTQSYIDQLFKPRIKESLIRSLNPLNRIQVFFDNGRGDIEDRYLKFDFNRVYEDKEIKRVLVSVTDITQEVELENRLEKEREQNNRQIELLVKVLRVNPSILESYMRNGYAVTNRINAILRRSDKKSDALHQKVEEIFREVHSFKGESSALEFEQFVVLCQEMETKLKGLREKNTLAGDDFLSVAVSLDAIIEQLNVLKALQDRLRSHSAGESISDEVQTIQSLTSNVDDKEHVTDRYLESFAHQVAKRNKKSVNVIVDGFDHTPFNEERMDMLKSIAIQLIRNSIVHGIELPQERLAVNKEQNGNLGIHLRKREGFYDLIIEDDGNGIDVEALREKLRHVPNFKHNPDEMTDAQLYQSIFVSGVSTSNDVTEDAGQGVGMNVVRDRVRSLGAKVAINSKPREFTRFVIRIPAER</sequence>
<feature type="transmembrane region" description="Helical" evidence="5">
    <location>
        <begin position="12"/>
        <end position="31"/>
    </location>
</feature>
<dbReference type="PROSITE" id="PS50894">
    <property type="entry name" value="HPT"/>
    <property type="match status" value="1"/>
</dbReference>
<dbReference type="InterPro" id="IPR036890">
    <property type="entry name" value="HATPase_C_sf"/>
</dbReference>
<evidence type="ECO:0000313" key="8">
    <source>
        <dbReference type="EMBL" id="SUO97922.1"/>
    </source>
</evidence>
<dbReference type="InterPro" id="IPR036641">
    <property type="entry name" value="HPT_dom_sf"/>
</dbReference>
<dbReference type="SMART" id="SM00387">
    <property type="entry name" value="HATPase_c"/>
    <property type="match status" value="1"/>
</dbReference>
<dbReference type="AlphaFoldDB" id="A0A380N023"/>
<dbReference type="Pfam" id="PF01627">
    <property type="entry name" value="Hpt"/>
    <property type="match status" value="1"/>
</dbReference>
<evidence type="ECO:0000256" key="1">
    <source>
        <dbReference type="ARBA" id="ARBA00000085"/>
    </source>
</evidence>
<evidence type="ECO:0000259" key="7">
    <source>
        <dbReference type="PROSITE" id="PS50894"/>
    </source>
</evidence>
<keyword evidence="5" id="KW-0472">Membrane</keyword>
<dbReference type="PROSITE" id="PS50109">
    <property type="entry name" value="HIS_KIN"/>
    <property type="match status" value="1"/>
</dbReference>
<dbReference type="InterPro" id="IPR005467">
    <property type="entry name" value="His_kinase_dom"/>
</dbReference>
<dbReference type="InterPro" id="IPR008207">
    <property type="entry name" value="Sig_transdc_His_kin_Hpt_dom"/>
</dbReference>
<dbReference type="EC" id="2.7.13.3" evidence="2"/>
<dbReference type="PRINTS" id="PR00344">
    <property type="entry name" value="BCTRLSENSOR"/>
</dbReference>
<feature type="transmembrane region" description="Helical" evidence="5">
    <location>
        <begin position="207"/>
        <end position="228"/>
    </location>
</feature>
<dbReference type="EMBL" id="UHIC01000001">
    <property type="protein sequence ID" value="SUO97922.1"/>
    <property type="molecule type" value="Genomic_DNA"/>
</dbReference>
<dbReference type="SUPFAM" id="SSF47226">
    <property type="entry name" value="Histidine-containing phosphotransfer domain, HPT domain"/>
    <property type="match status" value="1"/>
</dbReference>
<keyword evidence="3" id="KW-0902">Two-component regulatory system</keyword>
<organism evidence="8 9">
    <name type="scientific">Suttonella ornithocola</name>
    <dbReference type="NCBI Taxonomy" id="279832"/>
    <lineage>
        <taxon>Bacteria</taxon>
        <taxon>Pseudomonadati</taxon>
        <taxon>Pseudomonadota</taxon>
        <taxon>Gammaproteobacteria</taxon>
        <taxon>Cardiobacteriales</taxon>
        <taxon>Cardiobacteriaceae</taxon>
        <taxon>Suttonella</taxon>
    </lineage>
</organism>
<dbReference type="RefSeq" id="WP_072577047.1">
    <property type="nucleotide sequence ID" value="NZ_LWHB01000127.1"/>
</dbReference>
<accession>A0A380N023</accession>
<proteinExistence type="predicted"/>
<evidence type="ECO:0000256" key="4">
    <source>
        <dbReference type="PROSITE-ProRule" id="PRU00110"/>
    </source>
</evidence>
<keyword evidence="9" id="KW-1185">Reference proteome</keyword>
<evidence type="ECO:0000259" key="6">
    <source>
        <dbReference type="PROSITE" id="PS50109"/>
    </source>
</evidence>
<keyword evidence="8" id="KW-0808">Transferase</keyword>
<reference evidence="8 9" key="1">
    <citation type="submission" date="2018-06" db="EMBL/GenBank/DDBJ databases">
        <authorList>
            <consortium name="Pathogen Informatics"/>
            <person name="Doyle S."/>
        </authorList>
    </citation>
    <scope>NUCLEOTIDE SEQUENCE [LARGE SCALE GENOMIC DNA]</scope>
    <source>
        <strain evidence="8 9">NCTC13337</strain>
    </source>
</reference>
<dbReference type="Pfam" id="PF02518">
    <property type="entry name" value="HATPase_c"/>
    <property type="match status" value="1"/>
</dbReference>
<dbReference type="InterPro" id="IPR003594">
    <property type="entry name" value="HATPase_dom"/>
</dbReference>